<evidence type="ECO:0000256" key="1">
    <source>
        <dbReference type="ARBA" id="ARBA00022723"/>
    </source>
</evidence>
<dbReference type="GO" id="GO:0015629">
    <property type="term" value="C:actin cytoskeleton"/>
    <property type="evidence" value="ECO:0007669"/>
    <property type="project" value="TreeGrafter"/>
</dbReference>
<feature type="compositionally biased region" description="Acidic residues" evidence="5">
    <location>
        <begin position="996"/>
        <end position="1012"/>
    </location>
</feature>
<dbReference type="Pfam" id="PF13771">
    <property type="entry name" value="zf-HC5HC2H"/>
    <property type="match status" value="1"/>
</dbReference>
<keyword evidence="2" id="KW-0863">Zinc-finger</keyword>
<feature type="region of interest" description="Disordered" evidence="5">
    <location>
        <begin position="996"/>
        <end position="1016"/>
    </location>
</feature>
<feature type="region of interest" description="Disordered" evidence="5">
    <location>
        <begin position="295"/>
        <end position="314"/>
    </location>
</feature>
<gene>
    <name evidence="7" type="ORF">D9C73_026431</name>
</gene>
<feature type="region of interest" description="Disordered" evidence="5">
    <location>
        <begin position="958"/>
        <end position="977"/>
    </location>
</feature>
<keyword evidence="1" id="KW-0479">Metal-binding</keyword>
<feature type="domain" description="PHD-type" evidence="6">
    <location>
        <begin position="1993"/>
        <end position="2125"/>
    </location>
</feature>
<feature type="compositionally biased region" description="Basic residues" evidence="5">
    <location>
        <begin position="1836"/>
        <end position="1854"/>
    </location>
</feature>
<dbReference type="Gene3D" id="2.30.29.30">
    <property type="entry name" value="Pleckstrin-homology domain (PH domain)/Phosphotyrosine-binding domain (PTB)"/>
    <property type="match status" value="1"/>
</dbReference>
<feature type="region of interest" description="Disordered" evidence="5">
    <location>
        <begin position="1525"/>
        <end position="1550"/>
    </location>
</feature>
<dbReference type="InterPro" id="IPR052223">
    <property type="entry name" value="Actin_Cytoskeleton_Reg"/>
</dbReference>
<feature type="region of interest" description="Disordered" evidence="5">
    <location>
        <begin position="1280"/>
        <end position="1433"/>
    </location>
</feature>
<organism evidence="7 8">
    <name type="scientific">Collichthys lucidus</name>
    <name type="common">Big head croaker</name>
    <name type="synonym">Sciaena lucida</name>
    <dbReference type="NCBI Taxonomy" id="240159"/>
    <lineage>
        <taxon>Eukaryota</taxon>
        <taxon>Metazoa</taxon>
        <taxon>Chordata</taxon>
        <taxon>Craniata</taxon>
        <taxon>Vertebrata</taxon>
        <taxon>Euteleostomi</taxon>
        <taxon>Actinopterygii</taxon>
        <taxon>Neopterygii</taxon>
        <taxon>Teleostei</taxon>
        <taxon>Neoteleostei</taxon>
        <taxon>Acanthomorphata</taxon>
        <taxon>Eupercaria</taxon>
        <taxon>Sciaenidae</taxon>
        <taxon>Collichthys</taxon>
    </lineage>
</organism>
<evidence type="ECO:0000256" key="2">
    <source>
        <dbReference type="ARBA" id="ARBA00022771"/>
    </source>
</evidence>
<keyword evidence="8" id="KW-1185">Reference proteome</keyword>
<dbReference type="Proteomes" id="UP000298787">
    <property type="component" value="Chromosome 23"/>
</dbReference>
<feature type="compositionally biased region" description="Basic residues" evidence="5">
    <location>
        <begin position="1796"/>
        <end position="1812"/>
    </location>
</feature>
<dbReference type="EMBL" id="CM014100">
    <property type="protein sequence ID" value="TKS91370.1"/>
    <property type="molecule type" value="Genomic_DNA"/>
</dbReference>
<feature type="region of interest" description="Disordered" evidence="5">
    <location>
        <begin position="1668"/>
        <end position="1865"/>
    </location>
</feature>
<keyword evidence="4" id="KW-0175">Coiled coil</keyword>
<feature type="region of interest" description="Disordered" evidence="5">
    <location>
        <begin position="236"/>
        <end position="276"/>
    </location>
</feature>
<dbReference type="InterPro" id="IPR013083">
    <property type="entry name" value="Znf_RING/FYVE/PHD"/>
</dbReference>
<dbReference type="InterPro" id="IPR001849">
    <property type="entry name" value="PH_domain"/>
</dbReference>
<dbReference type="InterPro" id="IPR011993">
    <property type="entry name" value="PH-like_dom_sf"/>
</dbReference>
<feature type="region of interest" description="Disordered" evidence="5">
    <location>
        <begin position="60"/>
        <end position="96"/>
    </location>
</feature>
<feature type="compositionally biased region" description="Pro residues" evidence="5">
    <location>
        <begin position="1337"/>
        <end position="1420"/>
    </location>
</feature>
<dbReference type="PANTHER" id="PTHR17271">
    <property type="entry name" value="PLECKSTRIN HOMOLOGY PH DOMAIN-CONTAINING PROTEIN"/>
    <property type="match status" value="1"/>
</dbReference>
<evidence type="ECO:0000256" key="5">
    <source>
        <dbReference type="SAM" id="MobiDB-lite"/>
    </source>
</evidence>
<feature type="compositionally biased region" description="Basic and acidic residues" evidence="5">
    <location>
        <begin position="62"/>
        <end position="96"/>
    </location>
</feature>
<feature type="compositionally biased region" description="Basic and acidic residues" evidence="5">
    <location>
        <begin position="1298"/>
        <end position="1322"/>
    </location>
</feature>
<feature type="compositionally biased region" description="Basic and acidic residues" evidence="5">
    <location>
        <begin position="1813"/>
        <end position="1835"/>
    </location>
</feature>
<dbReference type="GO" id="GO:0051015">
    <property type="term" value="F:actin filament binding"/>
    <property type="evidence" value="ECO:0007669"/>
    <property type="project" value="TreeGrafter"/>
</dbReference>
<feature type="region of interest" description="Disordered" evidence="5">
    <location>
        <begin position="1460"/>
        <end position="1498"/>
    </location>
</feature>
<evidence type="ECO:0000313" key="7">
    <source>
        <dbReference type="EMBL" id="TKS91370.1"/>
    </source>
</evidence>
<evidence type="ECO:0000259" key="6">
    <source>
        <dbReference type="PROSITE" id="PS51805"/>
    </source>
</evidence>
<feature type="compositionally biased region" description="Basic and acidic residues" evidence="5">
    <location>
        <begin position="264"/>
        <end position="276"/>
    </location>
</feature>
<keyword evidence="3" id="KW-0862">Zinc</keyword>
<feature type="region of interest" description="Disordered" evidence="5">
    <location>
        <begin position="1592"/>
        <end position="1621"/>
    </location>
</feature>
<feature type="compositionally biased region" description="Acidic residues" evidence="5">
    <location>
        <begin position="507"/>
        <end position="524"/>
    </location>
</feature>
<dbReference type="PANTHER" id="PTHR17271:SF12">
    <property type="entry name" value="MYOSIN PHOSPHATASE RHO-INTERACTING PROTEIN ISOFORM X1"/>
    <property type="match status" value="1"/>
</dbReference>
<accession>A0A4U5VTS5</accession>
<dbReference type="GO" id="GO:0008270">
    <property type="term" value="F:zinc ion binding"/>
    <property type="evidence" value="ECO:0007669"/>
    <property type="project" value="UniProtKB-KW"/>
</dbReference>
<proteinExistence type="predicted"/>
<name>A0A4U5VTS5_COLLU</name>
<evidence type="ECO:0000313" key="8">
    <source>
        <dbReference type="Proteomes" id="UP000298787"/>
    </source>
</evidence>
<sequence>MTAFPFIASQSRVRYIRMSALIVSLSSNNAPARLMFGDCYQAVMSEPTCVFSSSERLLGSEATEKEREGAEDAESRTGRSANKREPHELDGRSGKSESAHLFVNGAQCVLSGETLVIKEKLQSCGDVASLAAPPAQRRSRSLDRRTSDNIMTPDLLNFKKGWMVKLDEHDQASDLEGEIDLTKCFNVSEYQVQRNYGFQIHTPHDVYTLSAMTSGIRKNWIQALMKNVHPANAPDVASLPGLHAPPEALPKPDVTQDSPSADVSAERDSKHRTVMERRREGRYRTFDWAEFRPQSKASLADADPQRTKAPCSSLELGDLERRKRREERRRRYESMLGISLSWEVMGDKTEDGGVRALSPKSQQKVEEDIEECWRLVEKTIFRLERNVPLITGDKEETETLLDSYRTKVEDLKSQLVESERCRLDLETQLSTTGFHHHQQLNSLNIHTQTLKDTYKETRELLEQQNVIRQSMQEQLSFDSPQTPSIWLHDADGNLQELDDLLSPASESDGETEELQNELDGDDGSEINKYGSLILETSAERDDTSLNCFHVSPDQAAVRRLSQEVERLTSQNEALNQRNQEMLNQLTEADREIERLKVELSGRYVEPQNLPEVEQTGREDLQRELSVKNQQLLEAQAMITSLEENLKETEALLQKTGQEESDEKAEGYLLRSLEDAEARLTELERRLDQSEMQNVELKEAEQRYRQTAAEAEADIRRLNEELQTERSKHDRRVSGGEKIQEVTDGMVTRLNALEKLLEVIDTLDGGLRTEESEEATVERQLRWEEEFCSLVLDKLKSSELNEEEVILSEVMERMMAEKQMLLLGHRLLSETDGGLNDVDVTWNKESETEERGEMFDFKVVTQVKMSSLNRLASSVSSSTREQLWLMADRLSDFNLLDHPWSGFIHSAATEAMFCRRLSRLRSKYEKHIEEQKLDAASLVCSNCDGLTEENRKLRERLTNMEQSSGQKVNASSQTDELQVEEEDEMVDCLPVDGQSEVEETLDENTEEETDPSFEAEHVSELRRKVKELEEQLSVMEEVSDGKMSSLQTRHEKEMEKLKVTCERGFATMEECHVKIVEELQRRHRQEVECLLLERDRLLEEESAATATAIVAIKNAHRLELEREIQRRSESGSSSGDSHLEDVFRRHSEELTSYQRELQVLSQQFSLKCLENGHLVQAVDAERKALCQCQQENQDLRTRNQELSAHLAAEITRLCSLAKQDELPLSQKMDAYEMEMSLKTRPARHKYFSVKTLFNPFHPNMKLIAEVFVSDYSAGERVRGSVSEAGAHVSEGRAAVSTKGQEERHEEVQRRGDGAEHHEGEGGARARRAERKPEAGSPSTPPDVTPPDVTPSAPPDVTPPDVTPSAPPDVTPPDVTPSAPPDVTPSAPPDVTPSAPPDVTPPDVTPPDVTPSAPPDVTPPAPSASMMEVSSQDPALMAMDLSKGYSVNPLTRSHPEAMDLAKKPEWYHRRPPSCSTDISSPFRTRASSSYNPDPGAPVRCRDMEQRPESLGNYMNYRDGVHGNLWHHPGFYGPNQSDGPVPESSGGEESDSGSDVIFLVSSAKEPLLCSPFIQDSVRHIVEPLSPAVSSLDEGRGCYHLPQPLSSPSPDSSYSEDSSDSSVDIPVHHTRPVVLLSDLSAVYGNHADSPVDVSSDDSDVIEVSVTNEKNKSGMFSCKKSPCKKSLTRETPPQSEDEKPQPREVRRSTRIRKPVSEMPQFTCSGSRHSLRRRAKTDAVGIYNESCDSEDMMEYAVRLSSSDESASQLNVTQRASSNSEESGVDVRTERNSPQRLQQPQQPRRKVSKSINHKRKKPLAVRETKKLRIEQKPTRIPAEQRQRNKSAKAKTAVRRKRKRRTQAGPSAQFPPREPEIKLKYANVEKKDKKSGSFCPFVHMEKRMCTVVNYQEEEATVRSSRGGAHQQTTTRSLTGFVPNTSSFHLGRFSPENRSQATLLCCLCGQTANAMGLGDLHGPYHPTAPSADCQTRQQQNCKTEQKEEEHLCFSVDGCDGCDCSAVKKLPDSDEHSQPKVPLHLDECWIHEDCGIWSAGVFLVRGRLYGLEEAARLAQETVCSACQQTGAIMGCFQKSCPQNYHYRCAIQSETDGQQRERSSSTLRRRQKQIKWPKVSGHPVQRDLWPNYVHDV</sequence>
<dbReference type="SUPFAM" id="SSF50729">
    <property type="entry name" value="PH domain-like"/>
    <property type="match status" value="1"/>
</dbReference>
<dbReference type="InterPro" id="IPR034732">
    <property type="entry name" value="EPHD"/>
</dbReference>
<dbReference type="PROSITE" id="PS51805">
    <property type="entry name" value="EPHD"/>
    <property type="match status" value="1"/>
</dbReference>
<feature type="coiled-coil region" evidence="4">
    <location>
        <begin position="557"/>
        <end position="727"/>
    </location>
</feature>
<feature type="coiled-coil region" evidence="4">
    <location>
        <begin position="394"/>
        <end position="428"/>
    </location>
</feature>
<reference evidence="7 8" key="1">
    <citation type="submission" date="2019-01" db="EMBL/GenBank/DDBJ databases">
        <title>Genome Assembly of Collichthys lucidus.</title>
        <authorList>
            <person name="Cai M."/>
            <person name="Xiao S."/>
        </authorList>
    </citation>
    <scope>NUCLEOTIDE SEQUENCE [LARGE SCALE GENOMIC DNA]</scope>
    <source>
        <strain evidence="7">JT15FE1705JMU</strain>
        <tissue evidence="7">Muscle</tissue>
    </source>
</reference>
<feature type="compositionally biased region" description="Polar residues" evidence="5">
    <location>
        <begin position="958"/>
        <end position="975"/>
    </location>
</feature>
<protein>
    <submittedName>
        <fullName evidence="7">Myosin phosphatase</fullName>
    </submittedName>
</protein>
<feature type="compositionally biased region" description="Polar residues" evidence="5">
    <location>
        <begin position="1471"/>
        <end position="1489"/>
    </location>
</feature>
<feature type="compositionally biased region" description="Basic and acidic residues" evidence="5">
    <location>
        <begin position="1691"/>
        <end position="1702"/>
    </location>
</feature>
<feature type="compositionally biased region" description="Polar residues" evidence="5">
    <location>
        <begin position="1753"/>
        <end position="1775"/>
    </location>
</feature>
<evidence type="ECO:0000256" key="4">
    <source>
        <dbReference type="SAM" id="Coils"/>
    </source>
</evidence>
<evidence type="ECO:0000256" key="3">
    <source>
        <dbReference type="ARBA" id="ARBA00022833"/>
    </source>
</evidence>
<dbReference type="Pfam" id="PF00169">
    <property type="entry name" value="PH"/>
    <property type="match status" value="1"/>
</dbReference>
<feature type="compositionally biased region" description="Low complexity" evidence="5">
    <location>
        <begin position="1598"/>
        <end position="1620"/>
    </location>
</feature>
<dbReference type="Gene3D" id="3.30.40.10">
    <property type="entry name" value="Zinc/RING finger domain, C3HC4 (zinc finger)"/>
    <property type="match status" value="1"/>
</dbReference>
<feature type="region of interest" description="Disordered" evidence="5">
    <location>
        <begin position="502"/>
        <end position="525"/>
    </location>
</feature>